<evidence type="ECO:0000256" key="5">
    <source>
        <dbReference type="ARBA" id="ARBA00023002"/>
    </source>
</evidence>
<dbReference type="PRINTS" id="PR00368">
    <property type="entry name" value="FADPNR"/>
</dbReference>
<dbReference type="InterPro" id="IPR051169">
    <property type="entry name" value="NADH-Q_oxidoreductase"/>
</dbReference>
<protein>
    <recommendedName>
        <fullName evidence="6">FAD/NAD(P)-binding domain-containing protein</fullName>
    </recommendedName>
</protein>
<evidence type="ECO:0000313" key="7">
    <source>
        <dbReference type="EMBL" id="RJL33198.1"/>
    </source>
</evidence>
<organism evidence="7 8">
    <name type="scientific">Bailinhaonella thermotolerans</name>
    <dbReference type="NCBI Taxonomy" id="1070861"/>
    <lineage>
        <taxon>Bacteria</taxon>
        <taxon>Bacillati</taxon>
        <taxon>Actinomycetota</taxon>
        <taxon>Actinomycetes</taxon>
        <taxon>Streptosporangiales</taxon>
        <taxon>Streptosporangiaceae</taxon>
        <taxon>Bailinhaonella</taxon>
    </lineage>
</organism>
<evidence type="ECO:0000256" key="3">
    <source>
        <dbReference type="ARBA" id="ARBA00022630"/>
    </source>
</evidence>
<gene>
    <name evidence="7" type="ORF">D5H75_10165</name>
</gene>
<dbReference type="RefSeq" id="WP_119926158.1">
    <property type="nucleotide sequence ID" value="NZ_QZEY01000003.1"/>
</dbReference>
<keyword evidence="4" id="KW-0274">FAD</keyword>
<dbReference type="InterPro" id="IPR036188">
    <property type="entry name" value="FAD/NAD-bd_sf"/>
</dbReference>
<evidence type="ECO:0000256" key="2">
    <source>
        <dbReference type="ARBA" id="ARBA00005272"/>
    </source>
</evidence>
<feature type="domain" description="FAD/NAD(P)-binding" evidence="6">
    <location>
        <begin position="3"/>
        <end position="272"/>
    </location>
</feature>
<keyword evidence="8" id="KW-1185">Reference proteome</keyword>
<keyword evidence="3" id="KW-0285">Flavoprotein</keyword>
<dbReference type="SUPFAM" id="SSF51905">
    <property type="entry name" value="FAD/NAD(P)-binding domain"/>
    <property type="match status" value="1"/>
</dbReference>
<dbReference type="Pfam" id="PF07992">
    <property type="entry name" value="Pyr_redox_2"/>
    <property type="match status" value="1"/>
</dbReference>
<dbReference type="PANTHER" id="PTHR42913:SF3">
    <property type="entry name" value="64 KDA MITOCHONDRIAL NADH DEHYDROGENASE (EUROFUNG)"/>
    <property type="match status" value="1"/>
</dbReference>
<dbReference type="GO" id="GO:0019646">
    <property type="term" value="P:aerobic electron transport chain"/>
    <property type="evidence" value="ECO:0007669"/>
    <property type="project" value="TreeGrafter"/>
</dbReference>
<sequence>MHHIVVLGAGYAGLTTALRLDRRASRKVTLINATPDFTQRIRLHELIAGRPGVTVPIAELTRGTGIETVVARVTGIDLDARTVRTADGRAISYDTLVYALGSRTDVSAPGVAEHAYTVERAAELRERLRAGAGDLAVVGGGLTGIELATELAEAYPSWRVKLVAGGELARGVSAGGRAHVARVLDRLGVETVRHSRVTAVHEGGLTTENGEIAADVVIWAGSFVVPGLAAEAGLAVDARGRALVDETMRSVSRPDVYVVGDAAAVDIRGAESRMSCAAAMPIAAHAADSINARLAGREPKPFRFRYVLQCVSLGRHDALVQFVNEDDSPHDRFVSGRSGALIKEGICRFTVAGLRMSRRYPAAYAWLKGSRHAPARTLQTT</sequence>
<keyword evidence="5" id="KW-0560">Oxidoreductase</keyword>
<dbReference type="GO" id="GO:0003955">
    <property type="term" value="F:NAD(P)H dehydrogenase (quinone) activity"/>
    <property type="evidence" value="ECO:0007669"/>
    <property type="project" value="TreeGrafter"/>
</dbReference>
<comment type="cofactor">
    <cofactor evidence="1">
        <name>FAD</name>
        <dbReference type="ChEBI" id="CHEBI:57692"/>
    </cofactor>
</comment>
<name>A0A3A4AZV7_9ACTN</name>
<dbReference type="InterPro" id="IPR023753">
    <property type="entry name" value="FAD/NAD-binding_dom"/>
</dbReference>
<reference evidence="7 8" key="1">
    <citation type="submission" date="2018-09" db="EMBL/GenBank/DDBJ databases">
        <title>YIM 75507 draft genome.</title>
        <authorList>
            <person name="Tang S."/>
            <person name="Feng Y."/>
        </authorList>
    </citation>
    <scope>NUCLEOTIDE SEQUENCE [LARGE SCALE GENOMIC DNA]</scope>
    <source>
        <strain evidence="7 8">YIM 75507</strain>
    </source>
</reference>
<dbReference type="PRINTS" id="PR00469">
    <property type="entry name" value="PNDRDTASEII"/>
</dbReference>
<dbReference type="PANTHER" id="PTHR42913">
    <property type="entry name" value="APOPTOSIS-INDUCING FACTOR 1"/>
    <property type="match status" value="1"/>
</dbReference>
<dbReference type="EMBL" id="QZEY01000003">
    <property type="protein sequence ID" value="RJL33198.1"/>
    <property type="molecule type" value="Genomic_DNA"/>
</dbReference>
<evidence type="ECO:0000259" key="6">
    <source>
        <dbReference type="Pfam" id="PF07992"/>
    </source>
</evidence>
<dbReference type="AlphaFoldDB" id="A0A3A4AZV7"/>
<comment type="caution">
    <text evidence="7">The sequence shown here is derived from an EMBL/GenBank/DDBJ whole genome shotgun (WGS) entry which is preliminary data.</text>
</comment>
<comment type="similarity">
    <text evidence="2">Belongs to the NADH dehydrogenase family.</text>
</comment>
<evidence type="ECO:0000256" key="1">
    <source>
        <dbReference type="ARBA" id="ARBA00001974"/>
    </source>
</evidence>
<dbReference type="OrthoDB" id="9784880at2"/>
<dbReference type="Gene3D" id="3.50.50.100">
    <property type="match status" value="1"/>
</dbReference>
<proteinExistence type="inferred from homology"/>
<dbReference type="Proteomes" id="UP000265768">
    <property type="component" value="Unassembled WGS sequence"/>
</dbReference>
<accession>A0A3A4AZV7</accession>
<evidence type="ECO:0000313" key="8">
    <source>
        <dbReference type="Proteomes" id="UP000265768"/>
    </source>
</evidence>
<evidence type="ECO:0000256" key="4">
    <source>
        <dbReference type="ARBA" id="ARBA00022827"/>
    </source>
</evidence>